<accession>A0A4Y9ZS73</accession>
<dbReference type="STRING" id="135208.A0A4Y9ZS73"/>
<keyword evidence="2" id="KW-1185">Reference proteome</keyword>
<dbReference type="Proteomes" id="UP000298061">
    <property type="component" value="Unassembled WGS sequence"/>
</dbReference>
<evidence type="ECO:0008006" key="3">
    <source>
        <dbReference type="Google" id="ProtNLM"/>
    </source>
</evidence>
<sequence>MACLPPSEPFQFLPPPVYTPSCDAPTYSVEPGPHEQRLALAACRHGRRHTPNGIFTRKSSGITIALRDQEEGMSHPTYGRGALIGGDIALKSTHGVISVTVKVEGHLSLAITEGVSTVITFLNQTNNVWKADEGSASTCPSMFPFEMTLPLGYQDGDRIRPLPPTYNAAYSGVPDLFINCNYTLSVRVVKARNLKLWRPQKTYVLLNISPYAIN</sequence>
<evidence type="ECO:0000313" key="2">
    <source>
        <dbReference type="Proteomes" id="UP000298061"/>
    </source>
</evidence>
<organism evidence="1 2">
    <name type="scientific">Hericium alpestre</name>
    <dbReference type="NCBI Taxonomy" id="135208"/>
    <lineage>
        <taxon>Eukaryota</taxon>
        <taxon>Fungi</taxon>
        <taxon>Dikarya</taxon>
        <taxon>Basidiomycota</taxon>
        <taxon>Agaricomycotina</taxon>
        <taxon>Agaricomycetes</taxon>
        <taxon>Russulales</taxon>
        <taxon>Hericiaceae</taxon>
        <taxon>Hericium</taxon>
    </lineage>
</organism>
<dbReference type="EMBL" id="SFCI01000919">
    <property type="protein sequence ID" value="TFY77425.1"/>
    <property type="molecule type" value="Genomic_DNA"/>
</dbReference>
<comment type="caution">
    <text evidence="1">The sequence shown here is derived from an EMBL/GenBank/DDBJ whole genome shotgun (WGS) entry which is preliminary data.</text>
</comment>
<gene>
    <name evidence="1" type="ORF">EWM64_g6588</name>
</gene>
<evidence type="ECO:0000313" key="1">
    <source>
        <dbReference type="EMBL" id="TFY77425.1"/>
    </source>
</evidence>
<proteinExistence type="predicted"/>
<dbReference type="OrthoDB" id="3252135at2759"/>
<protein>
    <recommendedName>
        <fullName evidence="3">Arrestin-like N-terminal domain-containing protein</fullName>
    </recommendedName>
</protein>
<name>A0A4Y9ZS73_9AGAM</name>
<dbReference type="AlphaFoldDB" id="A0A4Y9ZS73"/>
<reference evidence="1 2" key="1">
    <citation type="submission" date="2019-02" db="EMBL/GenBank/DDBJ databases">
        <title>Genome sequencing of the rare red list fungi Hericium alpestre (H. flagellum).</title>
        <authorList>
            <person name="Buettner E."/>
            <person name="Kellner H."/>
        </authorList>
    </citation>
    <scope>NUCLEOTIDE SEQUENCE [LARGE SCALE GENOMIC DNA]</scope>
    <source>
        <strain evidence="1 2">DSM 108284</strain>
    </source>
</reference>